<keyword evidence="2" id="KW-1185">Reference proteome</keyword>
<gene>
    <name evidence="1" type="ORF">SacglDRAFT_03008</name>
</gene>
<dbReference type="Proteomes" id="UP000005087">
    <property type="component" value="Chromosome"/>
</dbReference>
<sequence>MVSDRTCESARVDFWLPLPESLIGEVGQYGTQFTDGACLSGFIAALLEFVQCQPPGSDMRLQRFDDLLPIDIRGTLTVGDRCLANRLGWARWRGETMLCSGCKQPPSSPHATSDKDH</sequence>
<reference evidence="1 2" key="1">
    <citation type="submission" date="2011-09" db="EMBL/GenBank/DDBJ databases">
        <authorList>
            <consortium name="US DOE Joint Genome Institute (JGI-PGF)"/>
            <person name="Lucas S."/>
            <person name="Han J."/>
            <person name="Lapidus A."/>
            <person name="Cheng J.-F."/>
            <person name="Goodwin L."/>
            <person name="Pitluck S."/>
            <person name="Peters L."/>
            <person name="Land M.L."/>
            <person name="Hauser L."/>
            <person name="Brambilla E."/>
            <person name="Klenk H.-P."/>
            <person name="Woyke T.J."/>
        </authorList>
    </citation>
    <scope>NUCLEOTIDE SEQUENCE [LARGE SCALE GENOMIC DNA]</scope>
    <source>
        <strain evidence="1 2">K62</strain>
    </source>
</reference>
<evidence type="ECO:0000313" key="1">
    <source>
        <dbReference type="EMBL" id="EIE99876.1"/>
    </source>
</evidence>
<evidence type="ECO:0000313" key="2">
    <source>
        <dbReference type="Proteomes" id="UP000005087"/>
    </source>
</evidence>
<proteinExistence type="predicted"/>
<name>I1D4K2_9PSEU</name>
<dbReference type="AlphaFoldDB" id="I1D4K2"/>
<reference evidence="2" key="2">
    <citation type="submission" date="2012-01" db="EMBL/GenBank/DDBJ databases">
        <title>Noncontiguous Finished sequence of chromosome of Saccharomonospora glauca K62.</title>
        <authorList>
            <consortium name="US DOE Joint Genome Institute"/>
            <person name="Lucas S."/>
            <person name="Han J."/>
            <person name="Lapidus A."/>
            <person name="Cheng J.-F."/>
            <person name="Goodwin L."/>
            <person name="Pitluck S."/>
            <person name="Peters L."/>
            <person name="Mikhailova N."/>
            <person name="Held B."/>
            <person name="Detter J.C."/>
            <person name="Han C."/>
            <person name="Tapia R."/>
            <person name="Land M."/>
            <person name="Hauser L."/>
            <person name="Kyrpides N."/>
            <person name="Ivanova N."/>
            <person name="Pagani I."/>
            <person name="Brambilla E.-M."/>
            <person name="Klenk H.-P."/>
            <person name="Woyke T."/>
        </authorList>
    </citation>
    <scope>NUCLEOTIDE SEQUENCE [LARGE SCALE GENOMIC DNA]</scope>
    <source>
        <strain evidence="2">K62</strain>
    </source>
</reference>
<dbReference type="HOGENOM" id="CLU_2083170_0_0_11"/>
<protein>
    <submittedName>
        <fullName evidence="1">Uncharacterized protein</fullName>
    </submittedName>
</protein>
<dbReference type="EMBL" id="CM001484">
    <property type="protein sequence ID" value="EIE99876.1"/>
    <property type="molecule type" value="Genomic_DNA"/>
</dbReference>
<accession>I1D4K2</accession>
<organism evidence="1 2">
    <name type="scientific">Saccharomonospora glauca K62</name>
    <dbReference type="NCBI Taxonomy" id="928724"/>
    <lineage>
        <taxon>Bacteria</taxon>
        <taxon>Bacillati</taxon>
        <taxon>Actinomycetota</taxon>
        <taxon>Actinomycetes</taxon>
        <taxon>Pseudonocardiales</taxon>
        <taxon>Pseudonocardiaceae</taxon>
        <taxon>Saccharomonospora</taxon>
    </lineage>
</organism>